<evidence type="ECO:0000313" key="1">
    <source>
        <dbReference type="EMBL" id="KAJ7012462.1"/>
    </source>
</evidence>
<comment type="caution">
    <text evidence="1">The sequence shown here is derived from an EMBL/GenBank/DDBJ whole genome shotgun (WGS) entry which is preliminary data.</text>
</comment>
<gene>
    <name evidence="1" type="ORF">NC653_002498</name>
</gene>
<accession>A0AAD6RQQ0</accession>
<protein>
    <submittedName>
        <fullName evidence="1">Uncharacterized protein</fullName>
    </submittedName>
</protein>
<reference evidence="1 2" key="1">
    <citation type="journal article" date="2023" name="Mol. Ecol. Resour.">
        <title>Chromosome-level genome assembly of a triploid poplar Populus alba 'Berolinensis'.</title>
        <authorList>
            <person name="Chen S."/>
            <person name="Yu Y."/>
            <person name="Wang X."/>
            <person name="Wang S."/>
            <person name="Zhang T."/>
            <person name="Zhou Y."/>
            <person name="He R."/>
            <person name="Meng N."/>
            <person name="Wang Y."/>
            <person name="Liu W."/>
            <person name="Liu Z."/>
            <person name="Liu J."/>
            <person name="Guo Q."/>
            <person name="Huang H."/>
            <person name="Sederoff R.R."/>
            <person name="Wang G."/>
            <person name="Qu G."/>
            <person name="Chen S."/>
        </authorList>
    </citation>
    <scope>NUCLEOTIDE SEQUENCE [LARGE SCALE GENOMIC DNA]</scope>
    <source>
        <strain evidence="1">SC-2020</strain>
    </source>
</reference>
<proteinExistence type="predicted"/>
<sequence length="61" mass="6524">MLSLLTDRRVIGLVENPAHWTLVDAQGGQVIVNQFEAMAVHGPLGGEGKGEKGSRLNCESH</sequence>
<dbReference type="Proteomes" id="UP001164929">
    <property type="component" value="Chromosome 1"/>
</dbReference>
<keyword evidence="2" id="KW-1185">Reference proteome</keyword>
<organism evidence="1 2">
    <name type="scientific">Populus alba x Populus x berolinensis</name>
    <dbReference type="NCBI Taxonomy" id="444605"/>
    <lineage>
        <taxon>Eukaryota</taxon>
        <taxon>Viridiplantae</taxon>
        <taxon>Streptophyta</taxon>
        <taxon>Embryophyta</taxon>
        <taxon>Tracheophyta</taxon>
        <taxon>Spermatophyta</taxon>
        <taxon>Magnoliopsida</taxon>
        <taxon>eudicotyledons</taxon>
        <taxon>Gunneridae</taxon>
        <taxon>Pentapetalae</taxon>
        <taxon>rosids</taxon>
        <taxon>fabids</taxon>
        <taxon>Malpighiales</taxon>
        <taxon>Salicaceae</taxon>
        <taxon>Saliceae</taxon>
        <taxon>Populus</taxon>
    </lineage>
</organism>
<dbReference type="EMBL" id="JAQIZT010000001">
    <property type="protein sequence ID" value="KAJ7012462.1"/>
    <property type="molecule type" value="Genomic_DNA"/>
</dbReference>
<evidence type="ECO:0000313" key="2">
    <source>
        <dbReference type="Proteomes" id="UP001164929"/>
    </source>
</evidence>
<dbReference type="AlphaFoldDB" id="A0AAD6RQQ0"/>
<name>A0AAD6RQQ0_9ROSI</name>